<evidence type="ECO:0000256" key="7">
    <source>
        <dbReference type="SAM" id="Phobius"/>
    </source>
</evidence>
<evidence type="ECO:0000256" key="5">
    <source>
        <dbReference type="ARBA" id="ARBA00023136"/>
    </source>
</evidence>
<dbReference type="SUPFAM" id="SSF54523">
    <property type="entry name" value="Pili subunits"/>
    <property type="match status" value="1"/>
</dbReference>
<dbReference type="GO" id="GO:0016020">
    <property type="term" value="C:membrane"/>
    <property type="evidence" value="ECO:0007669"/>
    <property type="project" value="UniProtKB-SubCell"/>
</dbReference>
<dbReference type="GO" id="GO:0043683">
    <property type="term" value="P:type IV pilus assembly"/>
    <property type="evidence" value="ECO:0007669"/>
    <property type="project" value="InterPro"/>
</dbReference>
<evidence type="ECO:0000256" key="1">
    <source>
        <dbReference type="ARBA" id="ARBA00004167"/>
    </source>
</evidence>
<feature type="region of interest" description="Disordered" evidence="6">
    <location>
        <begin position="134"/>
        <end position="156"/>
    </location>
</feature>
<dbReference type="AlphaFoldDB" id="G9ZI44"/>
<keyword evidence="3 7" id="KW-0812">Transmembrane</keyword>
<reference evidence="8 9" key="1">
    <citation type="submission" date="2011-08" db="EMBL/GenBank/DDBJ databases">
        <authorList>
            <person name="Weinstock G."/>
            <person name="Sodergren E."/>
            <person name="Clifton S."/>
            <person name="Fulton L."/>
            <person name="Fulton B."/>
            <person name="Courtney L."/>
            <person name="Fronick C."/>
            <person name="Harrison M."/>
            <person name="Strong C."/>
            <person name="Farmer C."/>
            <person name="Delahaunty K."/>
            <person name="Markovic C."/>
            <person name="Hall O."/>
            <person name="Minx P."/>
            <person name="Tomlinson C."/>
            <person name="Mitreva M."/>
            <person name="Hou S."/>
            <person name="Chen J."/>
            <person name="Wollam A."/>
            <person name="Pepin K.H."/>
            <person name="Johnson M."/>
            <person name="Bhonagiri V."/>
            <person name="Zhang X."/>
            <person name="Suruliraj S."/>
            <person name="Warren W."/>
            <person name="Chinwalla A."/>
            <person name="Mardis E.R."/>
            <person name="Wilson R.K."/>
        </authorList>
    </citation>
    <scope>NUCLEOTIDE SEQUENCE [LARGE SCALE GENOMIC DNA]</scope>
    <source>
        <strain evidence="8 9">F0432</strain>
    </source>
</reference>
<gene>
    <name evidence="8" type="ORF">HMPREF9080_02453</name>
</gene>
<comment type="caution">
    <text evidence="8">The sequence shown here is derived from an EMBL/GenBank/DDBJ whole genome shotgun (WGS) entry which is preliminary data.</text>
</comment>
<evidence type="ECO:0000256" key="2">
    <source>
        <dbReference type="ARBA" id="ARBA00022481"/>
    </source>
</evidence>
<feature type="transmembrane region" description="Helical" evidence="7">
    <location>
        <begin position="7"/>
        <end position="27"/>
    </location>
</feature>
<dbReference type="RefSeq" id="WP_006986447.1">
    <property type="nucleotide sequence ID" value="NZ_JH417956.1"/>
</dbReference>
<name>G9ZI44_9GAMM</name>
<dbReference type="InterPro" id="IPR045584">
    <property type="entry name" value="Pilin-like"/>
</dbReference>
<sequence length="156" mass="17379">MKINKGFTLLELLIVIAILAIIIAIAIPNYSRYVVRAQRVEVRNALQTIAQQIDQNYRVTRDYSKLANGDTLSNATISSWGFANVPSSANKRYEISLKTVTATGYILQAQAFGKQAQRDRDCAYFFYNQSGTKMASKTATPPNGGRDETSLECWSK</sequence>
<dbReference type="PROSITE" id="PS00409">
    <property type="entry name" value="PROKAR_NTER_METHYL"/>
    <property type="match status" value="1"/>
</dbReference>
<accession>G9ZI44</accession>
<dbReference type="NCBIfam" id="TIGR02532">
    <property type="entry name" value="IV_pilin_GFxxxE"/>
    <property type="match status" value="1"/>
</dbReference>
<dbReference type="InterPro" id="IPR031982">
    <property type="entry name" value="PilE-like"/>
</dbReference>
<evidence type="ECO:0000256" key="6">
    <source>
        <dbReference type="SAM" id="MobiDB-lite"/>
    </source>
</evidence>
<keyword evidence="2" id="KW-0488">Methylation</keyword>
<feature type="compositionally biased region" description="Basic and acidic residues" evidence="6">
    <location>
        <begin position="145"/>
        <end position="156"/>
    </location>
</feature>
<evidence type="ECO:0000256" key="3">
    <source>
        <dbReference type="ARBA" id="ARBA00022692"/>
    </source>
</evidence>
<evidence type="ECO:0000256" key="4">
    <source>
        <dbReference type="ARBA" id="ARBA00022989"/>
    </source>
</evidence>
<comment type="subcellular location">
    <subcellularLocation>
        <location evidence="1">Membrane</location>
        <topology evidence="1">Single-pass membrane protein</topology>
    </subcellularLocation>
</comment>
<evidence type="ECO:0000313" key="8">
    <source>
        <dbReference type="EMBL" id="EHM52203.1"/>
    </source>
</evidence>
<proteinExistence type="predicted"/>
<protein>
    <submittedName>
        <fullName evidence="8">Prepilin-type cleavage/methylation protein</fullName>
    </submittedName>
</protein>
<dbReference type="HOGENOM" id="CLU_091705_6_1_6"/>
<evidence type="ECO:0000313" key="9">
    <source>
        <dbReference type="Proteomes" id="UP000004750"/>
    </source>
</evidence>
<dbReference type="Pfam" id="PF07963">
    <property type="entry name" value="N_methyl"/>
    <property type="match status" value="1"/>
</dbReference>
<dbReference type="EMBL" id="AGCM01000144">
    <property type="protein sequence ID" value="EHM52203.1"/>
    <property type="molecule type" value="Genomic_DNA"/>
</dbReference>
<dbReference type="PANTHER" id="PTHR30093">
    <property type="entry name" value="GENERAL SECRETION PATHWAY PROTEIN G"/>
    <property type="match status" value="1"/>
</dbReference>
<keyword evidence="4 7" id="KW-1133">Transmembrane helix</keyword>
<dbReference type="Proteomes" id="UP000004750">
    <property type="component" value="Unassembled WGS sequence"/>
</dbReference>
<dbReference type="STRING" id="797473.HMPREF9080_02453"/>
<dbReference type="Gene3D" id="3.30.700.10">
    <property type="entry name" value="Glycoprotein, Type 4 Pilin"/>
    <property type="match status" value="1"/>
</dbReference>
<organism evidence="8 9">
    <name type="scientific">Cardiobacterium valvarum F0432</name>
    <dbReference type="NCBI Taxonomy" id="797473"/>
    <lineage>
        <taxon>Bacteria</taxon>
        <taxon>Pseudomonadati</taxon>
        <taxon>Pseudomonadota</taxon>
        <taxon>Gammaproteobacteria</taxon>
        <taxon>Cardiobacteriales</taxon>
        <taxon>Cardiobacteriaceae</taxon>
        <taxon>Cardiobacterium</taxon>
    </lineage>
</organism>
<dbReference type="PANTHER" id="PTHR30093:SF44">
    <property type="entry name" value="TYPE II SECRETION SYSTEM CORE PROTEIN G"/>
    <property type="match status" value="1"/>
</dbReference>
<keyword evidence="5 7" id="KW-0472">Membrane</keyword>
<dbReference type="InterPro" id="IPR012902">
    <property type="entry name" value="N_methyl_site"/>
</dbReference>
<dbReference type="Pfam" id="PF16732">
    <property type="entry name" value="ComP_DUS"/>
    <property type="match status" value="1"/>
</dbReference>